<gene>
    <name evidence="2" type="ORF">ACFFJC_10290</name>
</gene>
<evidence type="ECO:0000313" key="2">
    <source>
        <dbReference type="EMBL" id="MFC0204661.1"/>
    </source>
</evidence>
<keyword evidence="1" id="KW-1133">Transmembrane helix</keyword>
<dbReference type="EMBL" id="JBHLWK010000012">
    <property type="protein sequence ID" value="MFC0204661.1"/>
    <property type="molecule type" value="Genomic_DNA"/>
</dbReference>
<keyword evidence="1" id="KW-0472">Membrane</keyword>
<accession>A0ABV6CVA2</accession>
<name>A0ABV6CVA2_9SPHN</name>
<sequence length="64" mass="7043">MRTMMTSIRNMMGRLRRDERGLTAVEYAVLGAIVVAAIGVATSSFEENLEGAFTKMFAPADEEE</sequence>
<dbReference type="Pfam" id="PF04964">
    <property type="entry name" value="Flp_Fap"/>
    <property type="match status" value="1"/>
</dbReference>
<feature type="transmembrane region" description="Helical" evidence="1">
    <location>
        <begin position="21"/>
        <end position="41"/>
    </location>
</feature>
<keyword evidence="1" id="KW-0812">Transmembrane</keyword>
<dbReference type="RefSeq" id="WP_379487417.1">
    <property type="nucleotide sequence ID" value="NZ_JBHLWK010000012.1"/>
</dbReference>
<dbReference type="InterPro" id="IPR007047">
    <property type="entry name" value="Flp_Fap"/>
</dbReference>
<evidence type="ECO:0000256" key="1">
    <source>
        <dbReference type="SAM" id="Phobius"/>
    </source>
</evidence>
<organism evidence="2 3">
    <name type="scientific">Novosphingobium soli</name>
    <dbReference type="NCBI Taxonomy" id="574956"/>
    <lineage>
        <taxon>Bacteria</taxon>
        <taxon>Pseudomonadati</taxon>
        <taxon>Pseudomonadota</taxon>
        <taxon>Alphaproteobacteria</taxon>
        <taxon>Sphingomonadales</taxon>
        <taxon>Sphingomonadaceae</taxon>
        <taxon>Novosphingobium</taxon>
    </lineage>
</organism>
<keyword evidence="3" id="KW-1185">Reference proteome</keyword>
<proteinExistence type="predicted"/>
<reference evidence="2 3" key="1">
    <citation type="submission" date="2024-09" db="EMBL/GenBank/DDBJ databases">
        <authorList>
            <person name="Sun Q."/>
            <person name="Mori K."/>
        </authorList>
    </citation>
    <scope>NUCLEOTIDE SEQUENCE [LARGE SCALE GENOMIC DNA]</scope>
    <source>
        <strain evidence="2 3">CCM 7706</strain>
    </source>
</reference>
<dbReference type="Proteomes" id="UP001589798">
    <property type="component" value="Unassembled WGS sequence"/>
</dbReference>
<protein>
    <submittedName>
        <fullName evidence="2">Flp family type IVb pilin</fullName>
    </submittedName>
</protein>
<comment type="caution">
    <text evidence="2">The sequence shown here is derived from an EMBL/GenBank/DDBJ whole genome shotgun (WGS) entry which is preliminary data.</text>
</comment>
<evidence type="ECO:0000313" key="3">
    <source>
        <dbReference type="Proteomes" id="UP001589798"/>
    </source>
</evidence>